<dbReference type="Proteomes" id="UP001148482">
    <property type="component" value="Unassembled WGS sequence"/>
</dbReference>
<dbReference type="AlphaFoldDB" id="A0A9X3HZT3"/>
<keyword evidence="1" id="KW-0812">Transmembrane</keyword>
<gene>
    <name evidence="2" type="ORF">OQ279_03850</name>
</gene>
<keyword evidence="1" id="KW-1133">Transmembrane helix</keyword>
<feature type="transmembrane region" description="Helical" evidence="1">
    <location>
        <begin position="20"/>
        <end position="39"/>
    </location>
</feature>
<reference evidence="2" key="1">
    <citation type="submission" date="2022-11" db="EMBL/GenBank/DDBJ databases">
        <title>Salinimicrobium profundisediminis sp. nov., isolated from deep-sea sediment of the Mariana Trench.</title>
        <authorList>
            <person name="Fu H."/>
        </authorList>
    </citation>
    <scope>NUCLEOTIDE SEQUENCE</scope>
    <source>
        <strain evidence="2">MT39</strain>
    </source>
</reference>
<dbReference type="EMBL" id="JAPJDA010000004">
    <property type="protein sequence ID" value="MCX2837275.1"/>
    <property type="molecule type" value="Genomic_DNA"/>
</dbReference>
<name>A0A9X3HZT3_9FLAO</name>
<dbReference type="RefSeq" id="WP_266068485.1">
    <property type="nucleotide sequence ID" value="NZ_JAPJDA010000004.1"/>
</dbReference>
<comment type="caution">
    <text evidence="2">The sequence shown here is derived from an EMBL/GenBank/DDBJ whole genome shotgun (WGS) entry which is preliminary data.</text>
</comment>
<protein>
    <submittedName>
        <fullName evidence="2">Uncharacterized protein</fullName>
    </submittedName>
</protein>
<proteinExistence type="predicted"/>
<sequence length="41" mass="4699">MSKRDLIKLFNNSNVRFIALFLFAAVAGIFLILSLNQLWSL</sequence>
<evidence type="ECO:0000313" key="3">
    <source>
        <dbReference type="Proteomes" id="UP001148482"/>
    </source>
</evidence>
<organism evidence="2 3">
    <name type="scientific">Salinimicrobium profundisediminis</name>
    <dbReference type="NCBI Taxonomy" id="2994553"/>
    <lineage>
        <taxon>Bacteria</taxon>
        <taxon>Pseudomonadati</taxon>
        <taxon>Bacteroidota</taxon>
        <taxon>Flavobacteriia</taxon>
        <taxon>Flavobacteriales</taxon>
        <taxon>Flavobacteriaceae</taxon>
        <taxon>Salinimicrobium</taxon>
    </lineage>
</organism>
<keyword evidence="3" id="KW-1185">Reference proteome</keyword>
<keyword evidence="1" id="KW-0472">Membrane</keyword>
<evidence type="ECO:0000313" key="2">
    <source>
        <dbReference type="EMBL" id="MCX2837275.1"/>
    </source>
</evidence>
<evidence type="ECO:0000256" key="1">
    <source>
        <dbReference type="SAM" id="Phobius"/>
    </source>
</evidence>
<accession>A0A9X3HZT3</accession>